<feature type="transmembrane region" description="Helical" evidence="8">
    <location>
        <begin position="20"/>
        <end position="38"/>
    </location>
</feature>
<evidence type="ECO:0000256" key="2">
    <source>
        <dbReference type="ARBA" id="ARBA00022475"/>
    </source>
</evidence>
<dbReference type="OrthoDB" id="9811222at2"/>
<proteinExistence type="predicted"/>
<dbReference type="Proteomes" id="UP000000343">
    <property type="component" value="Chromosome"/>
</dbReference>
<reference evidence="11" key="1">
    <citation type="submission" date="2011-01" db="EMBL/GenBank/DDBJ databases">
        <title>Complete sequence of chromosome of Acidobacterium sp. MP5ACTX9.</title>
        <authorList>
            <consortium name="US DOE Joint Genome Institute"/>
            <person name="Lucas S."/>
            <person name="Copeland A."/>
            <person name="Lapidus A."/>
            <person name="Cheng J.-F."/>
            <person name="Goodwin L."/>
            <person name="Pitluck S."/>
            <person name="Teshima H."/>
            <person name="Detter J.C."/>
            <person name="Han C."/>
            <person name="Tapia R."/>
            <person name="Land M."/>
            <person name="Hauser L."/>
            <person name="Kyrpides N."/>
            <person name="Ivanova N."/>
            <person name="Ovchinnikova G."/>
            <person name="Pagani I."/>
            <person name="Rawat S.R."/>
            <person name="Mannisto M."/>
            <person name="Haggblom M.M."/>
            <person name="Woyke T."/>
        </authorList>
    </citation>
    <scope>NUCLEOTIDE SEQUENCE [LARGE SCALE GENOMIC DNA]</scope>
    <source>
        <strain evidence="11">MP5ACTX9</strain>
    </source>
</reference>
<dbReference type="PANTHER" id="PTHR33908">
    <property type="entry name" value="MANNOSYLTRANSFERASE YKCB-RELATED"/>
    <property type="match status" value="1"/>
</dbReference>
<accession>E8X4L6</accession>
<keyword evidence="7 8" id="KW-0472">Membrane</keyword>
<dbReference type="Pfam" id="PF13231">
    <property type="entry name" value="PMT_2"/>
    <property type="match status" value="1"/>
</dbReference>
<dbReference type="GO" id="GO:0009103">
    <property type="term" value="P:lipopolysaccharide biosynthetic process"/>
    <property type="evidence" value="ECO:0007669"/>
    <property type="project" value="UniProtKB-ARBA"/>
</dbReference>
<feature type="transmembrane region" description="Helical" evidence="8">
    <location>
        <begin position="305"/>
        <end position="321"/>
    </location>
</feature>
<dbReference type="InterPro" id="IPR038731">
    <property type="entry name" value="RgtA/B/C-like"/>
</dbReference>
<organism evidence="11">
    <name type="scientific">Granulicella tundricola (strain ATCC BAA-1859 / DSM 23138 / MP5ACTX9)</name>
    <dbReference type="NCBI Taxonomy" id="1198114"/>
    <lineage>
        <taxon>Bacteria</taxon>
        <taxon>Pseudomonadati</taxon>
        <taxon>Acidobacteriota</taxon>
        <taxon>Terriglobia</taxon>
        <taxon>Terriglobales</taxon>
        <taxon>Acidobacteriaceae</taxon>
        <taxon>Granulicella</taxon>
    </lineage>
</organism>
<gene>
    <name evidence="10" type="ordered locus">AciX9_2389</name>
</gene>
<dbReference type="AlphaFoldDB" id="E8X4L6"/>
<dbReference type="KEGG" id="acm:AciX9_2389"/>
<dbReference type="RefSeq" id="WP_013580742.1">
    <property type="nucleotide sequence ID" value="NC_015064.1"/>
</dbReference>
<evidence type="ECO:0000256" key="5">
    <source>
        <dbReference type="ARBA" id="ARBA00022692"/>
    </source>
</evidence>
<protein>
    <submittedName>
        <fullName evidence="10">Glycosyl transferase family 39</fullName>
    </submittedName>
</protein>
<keyword evidence="3" id="KW-0328">Glycosyltransferase</keyword>
<dbReference type="PaxDb" id="1198114-AciX9_2389"/>
<feature type="transmembrane region" description="Helical" evidence="8">
    <location>
        <begin position="258"/>
        <end position="277"/>
    </location>
</feature>
<keyword evidence="5 8" id="KW-0812">Transmembrane</keyword>
<evidence type="ECO:0000256" key="3">
    <source>
        <dbReference type="ARBA" id="ARBA00022676"/>
    </source>
</evidence>
<dbReference type="PANTHER" id="PTHR33908:SF11">
    <property type="entry name" value="MEMBRANE PROTEIN"/>
    <property type="match status" value="1"/>
</dbReference>
<dbReference type="HOGENOM" id="CLU_037625_0_0_0"/>
<evidence type="ECO:0000313" key="10">
    <source>
        <dbReference type="EMBL" id="ADW69426.1"/>
    </source>
</evidence>
<feature type="transmembrane region" description="Helical" evidence="8">
    <location>
        <begin position="208"/>
        <end position="228"/>
    </location>
</feature>
<feature type="domain" description="Glycosyltransferase RgtA/B/C/D-like" evidence="9">
    <location>
        <begin position="66"/>
        <end position="226"/>
    </location>
</feature>
<dbReference type="eggNOG" id="COG1807">
    <property type="taxonomic scope" value="Bacteria"/>
</dbReference>
<evidence type="ECO:0000313" key="11">
    <source>
        <dbReference type="Proteomes" id="UP000000343"/>
    </source>
</evidence>
<dbReference type="STRING" id="1198114.AciX9_2389"/>
<feature type="transmembrane region" description="Helical" evidence="8">
    <location>
        <begin position="91"/>
        <end position="111"/>
    </location>
</feature>
<keyword evidence="11" id="KW-1185">Reference proteome</keyword>
<feature type="transmembrane region" description="Helical" evidence="8">
    <location>
        <begin position="333"/>
        <end position="354"/>
    </location>
</feature>
<dbReference type="GO" id="GO:0005886">
    <property type="term" value="C:plasma membrane"/>
    <property type="evidence" value="ECO:0007669"/>
    <property type="project" value="UniProtKB-SubCell"/>
</dbReference>
<evidence type="ECO:0000256" key="6">
    <source>
        <dbReference type="ARBA" id="ARBA00022989"/>
    </source>
</evidence>
<feature type="transmembrane region" description="Helical" evidence="8">
    <location>
        <begin position="117"/>
        <end position="138"/>
    </location>
</feature>
<keyword evidence="6 8" id="KW-1133">Transmembrane helix</keyword>
<dbReference type="EMBL" id="CP002480">
    <property type="protein sequence ID" value="ADW69426.1"/>
    <property type="molecule type" value="Genomic_DNA"/>
</dbReference>
<evidence type="ECO:0000256" key="7">
    <source>
        <dbReference type="ARBA" id="ARBA00023136"/>
    </source>
</evidence>
<name>E8X4L6_GRATM</name>
<keyword evidence="2" id="KW-1003">Cell membrane</keyword>
<sequence>MSDTTVVRPTDPELRSAVRLAAVFALITFLFHLLVNLSQPHLGWGYFRDEFYYLLCGRHLDWGYVDHGPLVAVQARLAETIFGHSLAGIRMFTALGGAARVFLTGLLAWSLGGRRAAQTLAMFAVSLAPIYLVLDGFLSMNSWEAAFWMTCALAVILMHQGRTPKLWLLFGLAAGLGLLNKPSMTFFLIALLLALLITPQRRLLFTPYLLGGIALIVIITAPNLLWQLHHHWATLEFLRESTHHQDHPSFLNLLKSQVLGLGPISAFVWLPGLYWLLRRPAQRWLGLTYIFFFAAMAALHAKDYYPTPIYPILFAAGGLFWQSRIPAQRQSRLVAFPILQTAIFALGILILPLGNPFMTPAQWISYIRTTHLRAAAGISGDAFFPQYLADRFGWDEQLALVHQALAQLSPADLSQVRILCANYGEAAGLEYLDGPNLPPVISGHNNYWFWGPQAATGEVMIVINGATPQQMLESYKDVQVIGKITHSYAMPFERRATVYLARHRRQNLTADWPDLKHFD</sequence>
<evidence type="ECO:0000256" key="8">
    <source>
        <dbReference type="SAM" id="Phobius"/>
    </source>
</evidence>
<evidence type="ECO:0000256" key="1">
    <source>
        <dbReference type="ARBA" id="ARBA00004651"/>
    </source>
</evidence>
<evidence type="ECO:0000259" key="9">
    <source>
        <dbReference type="Pfam" id="PF13231"/>
    </source>
</evidence>
<dbReference type="GO" id="GO:0016763">
    <property type="term" value="F:pentosyltransferase activity"/>
    <property type="evidence" value="ECO:0007669"/>
    <property type="project" value="TreeGrafter"/>
</dbReference>
<comment type="subcellular location">
    <subcellularLocation>
        <location evidence="1">Cell membrane</location>
        <topology evidence="1">Multi-pass membrane protein</topology>
    </subcellularLocation>
</comment>
<keyword evidence="4 10" id="KW-0808">Transferase</keyword>
<feature type="transmembrane region" description="Helical" evidence="8">
    <location>
        <begin position="284"/>
        <end position="299"/>
    </location>
</feature>
<evidence type="ECO:0000256" key="4">
    <source>
        <dbReference type="ARBA" id="ARBA00022679"/>
    </source>
</evidence>
<dbReference type="InterPro" id="IPR050297">
    <property type="entry name" value="LipidA_mod_glycosyltrf_83"/>
</dbReference>
<feature type="transmembrane region" description="Helical" evidence="8">
    <location>
        <begin position="167"/>
        <end position="196"/>
    </location>
</feature>